<dbReference type="STRING" id="32473.ENSXCOP00000027244"/>
<comment type="subcellular location">
    <subcellularLocation>
        <location evidence="7">Presynaptic active zone</location>
    </subcellularLocation>
</comment>
<feature type="compositionally biased region" description="Low complexity" evidence="8">
    <location>
        <begin position="419"/>
        <end position="430"/>
    </location>
</feature>
<feature type="compositionally biased region" description="Basic and acidic residues" evidence="8">
    <location>
        <begin position="398"/>
        <end position="413"/>
    </location>
</feature>
<evidence type="ECO:0000313" key="10">
    <source>
        <dbReference type="Ensembl" id="ENSXCOP00000027244.1"/>
    </source>
</evidence>
<evidence type="ECO:0000256" key="1">
    <source>
        <dbReference type="ARBA" id="ARBA00022723"/>
    </source>
</evidence>
<dbReference type="GO" id="GO:0098982">
    <property type="term" value="C:GABA-ergic synapse"/>
    <property type="evidence" value="ECO:0007669"/>
    <property type="project" value="TreeGrafter"/>
</dbReference>
<keyword evidence="4" id="KW-0862">Zinc</keyword>
<feature type="compositionally biased region" description="Basic and acidic residues" evidence="8">
    <location>
        <begin position="187"/>
        <end position="205"/>
    </location>
</feature>
<dbReference type="InterPro" id="IPR008899">
    <property type="entry name" value="Znf_piccolo"/>
</dbReference>
<dbReference type="GO" id="GO:0048788">
    <property type="term" value="C:cytoskeleton of presynaptic active zone"/>
    <property type="evidence" value="ECO:0007669"/>
    <property type="project" value="TreeGrafter"/>
</dbReference>
<feature type="compositionally biased region" description="Basic and acidic residues" evidence="8">
    <location>
        <begin position="566"/>
        <end position="581"/>
    </location>
</feature>
<keyword evidence="5" id="KW-0770">Synapse</keyword>
<sequence>MQFIHISLSSFVFLKEKEWLCLNCQVKRAAAGTEPQKKTLLADSFKKTTATSPGPERTSAPGSPQKKESTVAVKQVKTEGPVSQRQAGQAPGQKTPQQSQRIDPQKQTNQTTKPPQKTGNATTQESGGLFGFGAPKSQSDAAKPAESVTGKMFGFGTSIFSSASTLITSAVHDDPKTTAPVSPKLSPAKDPKSLTVKKQEQEKKPQQVQQTPGPTPVQPEADKPPSELPKKESASPLISRMSDSTCPLCKVKLNVGTKDPPNYSTCTECKIVVCNQCGFNPTPNQTSHSPLLQAKVNKDVISSDSQKTDYSTCPLCKTELNIASKDPPNYKKCTECKTTVCNQCGFNPMPNVKEWLCLNCQMERALSTSDVTGPSIKPETETNKGSALTVRQKIPPPKQKECLKKELSDKKIEAPLPDSSNTERSSTSASPQRTQRAVVPPAAKEPEAKIQPSPSTVVNKQASPVPSKKTPQEQQKTSGPSKSPGQTRQAEQKQSNVTGVPQKDSGSFFELGKGKTEPNVDKPVESVSGKMLGFGSSIFSSASTLITSAVQDQPKTTPPVSPKLSPAKEVKSHAAQKKEQPESQQPKALALVQVKDDKGQPEASKIIEASKGAIKPNTSCVLCKAELNMGSKDPPNYNTCTECKNRVCNQCGFDPMPNQLEVRDLAFP</sequence>
<feature type="compositionally biased region" description="Polar residues" evidence="8">
    <location>
        <begin position="472"/>
        <end position="499"/>
    </location>
</feature>
<feature type="compositionally biased region" description="Basic and acidic residues" evidence="8">
    <location>
        <begin position="220"/>
        <end position="233"/>
    </location>
</feature>
<evidence type="ECO:0000256" key="4">
    <source>
        <dbReference type="ARBA" id="ARBA00022833"/>
    </source>
</evidence>
<dbReference type="GO" id="GO:0030424">
    <property type="term" value="C:axon"/>
    <property type="evidence" value="ECO:0007669"/>
    <property type="project" value="TreeGrafter"/>
</dbReference>
<keyword evidence="1" id="KW-0479">Metal-binding</keyword>
<feature type="region of interest" description="Disordered" evidence="8">
    <location>
        <begin position="368"/>
        <end position="529"/>
    </location>
</feature>
<evidence type="ECO:0000256" key="7">
    <source>
        <dbReference type="ARBA" id="ARBA00034101"/>
    </source>
</evidence>
<dbReference type="GO" id="GO:0035418">
    <property type="term" value="P:protein localization to synapse"/>
    <property type="evidence" value="ECO:0007669"/>
    <property type="project" value="TreeGrafter"/>
</dbReference>
<reference evidence="10" key="1">
    <citation type="submission" date="2025-08" db="UniProtKB">
        <authorList>
            <consortium name="Ensembl"/>
        </authorList>
    </citation>
    <scope>IDENTIFICATION</scope>
</reference>
<dbReference type="GO" id="GO:0098882">
    <property type="term" value="F:structural constituent of presynaptic active zone"/>
    <property type="evidence" value="ECO:0007669"/>
    <property type="project" value="TreeGrafter"/>
</dbReference>
<dbReference type="Proteomes" id="UP000261380">
    <property type="component" value="Unplaced"/>
</dbReference>
<feature type="compositionally biased region" description="Polar residues" evidence="8">
    <location>
        <begin position="452"/>
        <end position="464"/>
    </location>
</feature>
<dbReference type="PANTHER" id="PTHR14113">
    <property type="entry name" value="PICCOLO/BASSOON"/>
    <property type="match status" value="1"/>
</dbReference>
<keyword evidence="3" id="KW-0863">Zinc-finger</keyword>
<dbReference type="PANTHER" id="PTHR14113:SF6">
    <property type="entry name" value="PROTEIN PICCOLO"/>
    <property type="match status" value="1"/>
</dbReference>
<dbReference type="SUPFAM" id="SSF57903">
    <property type="entry name" value="FYVE/PHD zinc finger"/>
    <property type="match status" value="3"/>
</dbReference>
<feature type="compositionally biased region" description="Polar residues" evidence="8">
    <location>
        <begin position="81"/>
        <end position="102"/>
    </location>
</feature>
<evidence type="ECO:0000256" key="2">
    <source>
        <dbReference type="ARBA" id="ARBA00022737"/>
    </source>
</evidence>
<dbReference type="AlphaFoldDB" id="A0A3B5MS64"/>
<feature type="region of interest" description="Disordered" evidence="8">
    <location>
        <begin position="549"/>
        <end position="586"/>
    </location>
</feature>
<keyword evidence="11" id="KW-1185">Reference proteome</keyword>
<dbReference type="GO" id="GO:0008270">
    <property type="term" value="F:zinc ion binding"/>
    <property type="evidence" value="ECO:0007669"/>
    <property type="project" value="UniProtKB-KW"/>
</dbReference>
<feature type="region of interest" description="Disordered" evidence="8">
    <location>
        <begin position="173"/>
        <end position="240"/>
    </location>
</feature>
<dbReference type="InterPro" id="IPR052098">
    <property type="entry name" value="Presynaptic_Scaffold_Bsn/Pclo"/>
</dbReference>
<feature type="domain" description="Zinc finger piccolo-type" evidence="9">
    <location>
        <begin position="619"/>
        <end position="664"/>
    </location>
</feature>
<feature type="region of interest" description="Disordered" evidence="8">
    <location>
        <begin position="32"/>
        <end position="145"/>
    </location>
</feature>
<evidence type="ECO:0000313" key="11">
    <source>
        <dbReference type="Proteomes" id="UP000261380"/>
    </source>
</evidence>
<dbReference type="GO" id="GO:1904071">
    <property type="term" value="P:presynaptic active zone assembly"/>
    <property type="evidence" value="ECO:0007669"/>
    <property type="project" value="TreeGrafter"/>
</dbReference>
<feature type="domain" description="Zinc finger piccolo-type" evidence="9">
    <location>
        <begin position="312"/>
        <end position="366"/>
    </location>
</feature>
<dbReference type="GO" id="GO:0098978">
    <property type="term" value="C:glutamatergic synapse"/>
    <property type="evidence" value="ECO:0007669"/>
    <property type="project" value="TreeGrafter"/>
</dbReference>
<dbReference type="GeneTree" id="ENSGT00620000087961"/>
<evidence type="ECO:0000256" key="3">
    <source>
        <dbReference type="ARBA" id="ARBA00022771"/>
    </source>
</evidence>
<keyword evidence="6" id="KW-0966">Cell projection</keyword>
<proteinExistence type="predicted"/>
<protein>
    <recommendedName>
        <fullName evidence="9">Zinc finger piccolo-type domain-containing protein</fullName>
    </recommendedName>
</protein>
<dbReference type="Ensembl" id="ENSXCOT00000027577.1">
    <property type="protein sequence ID" value="ENSXCOP00000027244.1"/>
    <property type="gene ID" value="ENSXCOG00000020346.1"/>
</dbReference>
<evidence type="ECO:0000256" key="6">
    <source>
        <dbReference type="ARBA" id="ARBA00023273"/>
    </source>
</evidence>
<dbReference type="InterPro" id="IPR011011">
    <property type="entry name" value="Znf_FYVE_PHD"/>
</dbReference>
<evidence type="ECO:0000256" key="8">
    <source>
        <dbReference type="SAM" id="MobiDB-lite"/>
    </source>
</evidence>
<accession>A0A3B5MS64</accession>
<evidence type="ECO:0000256" key="5">
    <source>
        <dbReference type="ARBA" id="ARBA00023018"/>
    </source>
</evidence>
<reference evidence="10" key="2">
    <citation type="submission" date="2025-09" db="UniProtKB">
        <authorList>
            <consortium name="Ensembl"/>
        </authorList>
    </citation>
    <scope>IDENTIFICATION</scope>
</reference>
<dbReference type="Pfam" id="PF05715">
    <property type="entry name" value="zf-piccolo"/>
    <property type="match status" value="3"/>
</dbReference>
<keyword evidence="2" id="KW-0677">Repeat</keyword>
<dbReference type="Gene3D" id="3.30.40.10">
    <property type="entry name" value="Zinc/RING finger domain, C3HC4 (zinc finger)"/>
    <property type="match status" value="3"/>
</dbReference>
<evidence type="ECO:0000259" key="9">
    <source>
        <dbReference type="Pfam" id="PF05715"/>
    </source>
</evidence>
<dbReference type="InterPro" id="IPR013083">
    <property type="entry name" value="Znf_RING/FYVE/PHD"/>
</dbReference>
<feature type="compositionally biased region" description="Low complexity" evidence="8">
    <location>
        <begin position="105"/>
        <end position="118"/>
    </location>
</feature>
<name>A0A3B5MS64_9TELE</name>
<feature type="domain" description="Zinc finger piccolo-type" evidence="9">
    <location>
        <begin position="245"/>
        <end position="287"/>
    </location>
</feature>
<feature type="compositionally biased region" description="Basic and acidic residues" evidence="8">
    <location>
        <begin position="512"/>
        <end position="524"/>
    </location>
</feature>
<organism evidence="10 11">
    <name type="scientific">Xiphophorus couchianus</name>
    <name type="common">Monterrey platyfish</name>
    <dbReference type="NCBI Taxonomy" id="32473"/>
    <lineage>
        <taxon>Eukaryota</taxon>
        <taxon>Metazoa</taxon>
        <taxon>Chordata</taxon>
        <taxon>Craniata</taxon>
        <taxon>Vertebrata</taxon>
        <taxon>Euteleostomi</taxon>
        <taxon>Actinopterygii</taxon>
        <taxon>Neopterygii</taxon>
        <taxon>Teleostei</taxon>
        <taxon>Neoteleostei</taxon>
        <taxon>Acanthomorphata</taxon>
        <taxon>Ovalentaria</taxon>
        <taxon>Atherinomorphae</taxon>
        <taxon>Cyprinodontiformes</taxon>
        <taxon>Poeciliidae</taxon>
        <taxon>Poeciliinae</taxon>
        <taxon>Xiphophorus</taxon>
    </lineage>
</organism>